<proteinExistence type="predicted"/>
<reference evidence="2" key="3">
    <citation type="submission" date="2015-04" db="UniProtKB">
        <authorList>
            <consortium name="EnsemblPlants"/>
        </authorList>
    </citation>
    <scope>IDENTIFICATION</scope>
    <source>
        <strain evidence="2">cv. Jemalong A17</strain>
    </source>
</reference>
<dbReference type="AlphaFoldDB" id="G7KZD4"/>
<dbReference type="HOGENOM" id="CLU_2295908_0_0_1"/>
<dbReference type="EnsemblPlants" id="AES80811">
    <property type="protein sequence ID" value="AES80811"/>
    <property type="gene ID" value="MTR_7g085230"/>
</dbReference>
<evidence type="ECO:0000313" key="1">
    <source>
        <dbReference type="EMBL" id="AES80811.1"/>
    </source>
</evidence>
<reference evidence="1 3" key="1">
    <citation type="journal article" date="2011" name="Nature">
        <title>The Medicago genome provides insight into the evolution of rhizobial symbioses.</title>
        <authorList>
            <person name="Young N.D."/>
            <person name="Debelle F."/>
            <person name="Oldroyd G.E."/>
            <person name="Geurts R."/>
            <person name="Cannon S.B."/>
            <person name="Udvardi M.K."/>
            <person name="Benedito V.A."/>
            <person name="Mayer K.F."/>
            <person name="Gouzy J."/>
            <person name="Schoof H."/>
            <person name="Van de Peer Y."/>
            <person name="Proost S."/>
            <person name="Cook D.R."/>
            <person name="Meyers B.C."/>
            <person name="Spannagl M."/>
            <person name="Cheung F."/>
            <person name="De Mita S."/>
            <person name="Krishnakumar V."/>
            <person name="Gundlach H."/>
            <person name="Zhou S."/>
            <person name="Mudge J."/>
            <person name="Bharti A.K."/>
            <person name="Murray J.D."/>
            <person name="Naoumkina M.A."/>
            <person name="Rosen B."/>
            <person name="Silverstein K.A."/>
            <person name="Tang H."/>
            <person name="Rombauts S."/>
            <person name="Zhao P.X."/>
            <person name="Zhou P."/>
            <person name="Barbe V."/>
            <person name="Bardou P."/>
            <person name="Bechner M."/>
            <person name="Bellec A."/>
            <person name="Berger A."/>
            <person name="Berges H."/>
            <person name="Bidwell S."/>
            <person name="Bisseling T."/>
            <person name="Choisne N."/>
            <person name="Couloux A."/>
            <person name="Denny R."/>
            <person name="Deshpande S."/>
            <person name="Dai X."/>
            <person name="Doyle J.J."/>
            <person name="Dudez A.M."/>
            <person name="Farmer A.D."/>
            <person name="Fouteau S."/>
            <person name="Franken C."/>
            <person name="Gibelin C."/>
            <person name="Gish J."/>
            <person name="Goldstein S."/>
            <person name="Gonzalez A.J."/>
            <person name="Green P.J."/>
            <person name="Hallab A."/>
            <person name="Hartog M."/>
            <person name="Hua A."/>
            <person name="Humphray S.J."/>
            <person name="Jeong D.H."/>
            <person name="Jing Y."/>
            <person name="Jocker A."/>
            <person name="Kenton S.M."/>
            <person name="Kim D.J."/>
            <person name="Klee K."/>
            <person name="Lai H."/>
            <person name="Lang C."/>
            <person name="Lin S."/>
            <person name="Macmil S.L."/>
            <person name="Magdelenat G."/>
            <person name="Matthews L."/>
            <person name="McCorrison J."/>
            <person name="Monaghan E.L."/>
            <person name="Mun J.H."/>
            <person name="Najar F.Z."/>
            <person name="Nicholson C."/>
            <person name="Noirot C."/>
            <person name="O'Bleness M."/>
            <person name="Paule C.R."/>
            <person name="Poulain J."/>
            <person name="Prion F."/>
            <person name="Qin B."/>
            <person name="Qu C."/>
            <person name="Retzel E.F."/>
            <person name="Riddle C."/>
            <person name="Sallet E."/>
            <person name="Samain S."/>
            <person name="Samson N."/>
            <person name="Sanders I."/>
            <person name="Saurat O."/>
            <person name="Scarpelli C."/>
            <person name="Schiex T."/>
            <person name="Segurens B."/>
            <person name="Severin A.J."/>
            <person name="Sherrier D.J."/>
            <person name="Shi R."/>
            <person name="Sims S."/>
            <person name="Singer S.R."/>
            <person name="Sinharoy S."/>
            <person name="Sterck L."/>
            <person name="Viollet A."/>
            <person name="Wang B.B."/>
            <person name="Wang K."/>
            <person name="Wang M."/>
            <person name="Wang X."/>
            <person name="Warfsmann J."/>
            <person name="Weissenbach J."/>
            <person name="White D.D."/>
            <person name="White J.D."/>
            <person name="Wiley G.B."/>
            <person name="Wincker P."/>
            <person name="Xing Y."/>
            <person name="Yang L."/>
            <person name="Yao Z."/>
            <person name="Ying F."/>
            <person name="Zhai J."/>
            <person name="Zhou L."/>
            <person name="Zuber A."/>
            <person name="Denarie J."/>
            <person name="Dixon R.A."/>
            <person name="May G.D."/>
            <person name="Schwartz D.C."/>
            <person name="Rogers J."/>
            <person name="Quetier F."/>
            <person name="Town C.D."/>
            <person name="Roe B.A."/>
        </authorList>
    </citation>
    <scope>NUCLEOTIDE SEQUENCE [LARGE SCALE GENOMIC DNA]</scope>
    <source>
        <strain evidence="1">A17</strain>
        <strain evidence="2 3">cv. Jemalong A17</strain>
    </source>
</reference>
<dbReference type="Proteomes" id="UP000002051">
    <property type="component" value="Unassembled WGS sequence"/>
</dbReference>
<evidence type="ECO:0008006" key="4">
    <source>
        <dbReference type="Google" id="ProtNLM"/>
    </source>
</evidence>
<evidence type="ECO:0000313" key="2">
    <source>
        <dbReference type="EnsemblPlants" id="AES80811"/>
    </source>
</evidence>
<dbReference type="PaxDb" id="3880-AES80811"/>
<keyword evidence="3" id="KW-1185">Reference proteome</keyword>
<reference evidence="1 3" key="2">
    <citation type="journal article" date="2014" name="BMC Genomics">
        <title>An improved genome release (version Mt4.0) for the model legume Medicago truncatula.</title>
        <authorList>
            <person name="Tang H."/>
            <person name="Krishnakumar V."/>
            <person name="Bidwell S."/>
            <person name="Rosen B."/>
            <person name="Chan A."/>
            <person name="Zhou S."/>
            <person name="Gentzbittel L."/>
            <person name="Childs K.L."/>
            <person name="Yandell M."/>
            <person name="Gundlach H."/>
            <person name="Mayer K.F."/>
            <person name="Schwartz D.C."/>
            <person name="Town C.D."/>
        </authorList>
    </citation>
    <scope>GENOME REANNOTATION</scope>
    <source>
        <strain evidence="2 3">cv. Jemalong A17</strain>
    </source>
</reference>
<accession>G7KZD4</accession>
<organism evidence="1 3">
    <name type="scientific">Medicago truncatula</name>
    <name type="common">Barrel medic</name>
    <name type="synonym">Medicago tribuloides</name>
    <dbReference type="NCBI Taxonomy" id="3880"/>
    <lineage>
        <taxon>Eukaryota</taxon>
        <taxon>Viridiplantae</taxon>
        <taxon>Streptophyta</taxon>
        <taxon>Embryophyta</taxon>
        <taxon>Tracheophyta</taxon>
        <taxon>Spermatophyta</taxon>
        <taxon>Magnoliopsida</taxon>
        <taxon>eudicotyledons</taxon>
        <taxon>Gunneridae</taxon>
        <taxon>Pentapetalae</taxon>
        <taxon>rosids</taxon>
        <taxon>fabids</taxon>
        <taxon>Fabales</taxon>
        <taxon>Fabaceae</taxon>
        <taxon>Papilionoideae</taxon>
        <taxon>50 kb inversion clade</taxon>
        <taxon>NPAAA clade</taxon>
        <taxon>Hologalegina</taxon>
        <taxon>IRL clade</taxon>
        <taxon>Trifolieae</taxon>
        <taxon>Medicago</taxon>
    </lineage>
</organism>
<protein>
    <recommendedName>
        <fullName evidence="4">RNase H type-1 domain-containing protein</fullName>
    </recommendedName>
</protein>
<gene>
    <name evidence="1" type="ordered locus">MTR_7g085230</name>
</gene>
<evidence type="ECO:0000313" key="3">
    <source>
        <dbReference type="Proteomes" id="UP000002051"/>
    </source>
</evidence>
<name>G7KZD4_MEDTR</name>
<dbReference type="EMBL" id="CM001223">
    <property type="protein sequence ID" value="AES80811.1"/>
    <property type="molecule type" value="Genomic_DNA"/>
</dbReference>
<sequence length="101" mass="11464">MNLKVQAKKVSDLVLFGSKLNQSNLNCTSLVRFSIFYLNSKEPLDRTDILYREANRCADTLANIGCIMGNEMMFYESCPTQINYLLTADQAGVTFPRLIKM</sequence>